<evidence type="ECO:0000313" key="3">
    <source>
        <dbReference type="Proteomes" id="UP000256964"/>
    </source>
</evidence>
<proteinExistence type="predicted"/>
<feature type="compositionally biased region" description="Basic and acidic residues" evidence="1">
    <location>
        <begin position="62"/>
        <end position="71"/>
    </location>
</feature>
<accession>A0A371DPN2</accession>
<dbReference type="EMBL" id="KZ857384">
    <property type="protein sequence ID" value="RDX54496.1"/>
    <property type="molecule type" value="Genomic_DNA"/>
</dbReference>
<protein>
    <submittedName>
        <fullName evidence="2">Uncharacterized protein</fullName>
    </submittedName>
</protein>
<feature type="region of interest" description="Disordered" evidence="1">
    <location>
        <begin position="41"/>
        <end position="75"/>
    </location>
</feature>
<gene>
    <name evidence="2" type="ORF">OH76DRAFT_971624</name>
</gene>
<keyword evidence="3" id="KW-1185">Reference proteome</keyword>
<dbReference type="AlphaFoldDB" id="A0A371DPN2"/>
<sequence length="155" mass="17725">MSYPLSCIRSRQKKKNLEVLVTWSVVELGYSRDYASTALHETTINRRPRPGSPQKGALLQDADSRRPEVVRMQHSRPCLKRGRRAVLCAHRPGTSDQDIVGSSDEHTRMPTQVIERFPIPLPSFPHTIRSSTLLHLERFCCAYAKHYSFTKVTHS</sequence>
<evidence type="ECO:0000313" key="2">
    <source>
        <dbReference type="EMBL" id="RDX54496.1"/>
    </source>
</evidence>
<name>A0A371DPN2_9APHY</name>
<dbReference type="Proteomes" id="UP000256964">
    <property type="component" value="Unassembled WGS sequence"/>
</dbReference>
<reference evidence="2 3" key="1">
    <citation type="journal article" date="2018" name="Biotechnol. Biofuels">
        <title>Integrative visual omics of the white-rot fungus Polyporus brumalis exposes the biotechnological potential of its oxidative enzymes for delignifying raw plant biomass.</title>
        <authorList>
            <person name="Miyauchi S."/>
            <person name="Rancon A."/>
            <person name="Drula E."/>
            <person name="Hage H."/>
            <person name="Chaduli D."/>
            <person name="Favel A."/>
            <person name="Grisel S."/>
            <person name="Henrissat B."/>
            <person name="Herpoel-Gimbert I."/>
            <person name="Ruiz-Duenas F.J."/>
            <person name="Chevret D."/>
            <person name="Hainaut M."/>
            <person name="Lin J."/>
            <person name="Wang M."/>
            <person name="Pangilinan J."/>
            <person name="Lipzen A."/>
            <person name="Lesage-Meessen L."/>
            <person name="Navarro D."/>
            <person name="Riley R."/>
            <person name="Grigoriev I.V."/>
            <person name="Zhou S."/>
            <person name="Raouche S."/>
            <person name="Rosso M.N."/>
        </authorList>
    </citation>
    <scope>NUCLEOTIDE SEQUENCE [LARGE SCALE GENOMIC DNA]</scope>
    <source>
        <strain evidence="2 3">BRFM 1820</strain>
    </source>
</reference>
<organism evidence="2 3">
    <name type="scientific">Lentinus brumalis</name>
    <dbReference type="NCBI Taxonomy" id="2498619"/>
    <lineage>
        <taxon>Eukaryota</taxon>
        <taxon>Fungi</taxon>
        <taxon>Dikarya</taxon>
        <taxon>Basidiomycota</taxon>
        <taxon>Agaricomycotina</taxon>
        <taxon>Agaricomycetes</taxon>
        <taxon>Polyporales</taxon>
        <taxon>Polyporaceae</taxon>
        <taxon>Lentinus</taxon>
    </lineage>
</organism>
<evidence type="ECO:0000256" key="1">
    <source>
        <dbReference type="SAM" id="MobiDB-lite"/>
    </source>
</evidence>